<dbReference type="Proteomes" id="UP001589747">
    <property type="component" value="Unassembled WGS sequence"/>
</dbReference>
<sequence>MTKPQHYGNYVRLVPAFHFILVPLGMISLAAAIVYFFLSVSHGDSLLASLLFVSLSLMMVMTMVLSRIFACKAQDRAIRAEENLRHFALTGKLLDPRLTMNQIIALRFASDEQFLSLCEKAVKDRIAPDAIKREITSWRADHHRV</sequence>
<feature type="transmembrane region" description="Helical" evidence="1">
    <location>
        <begin position="50"/>
        <end position="70"/>
    </location>
</feature>
<dbReference type="EMBL" id="JBHMDO010000003">
    <property type="protein sequence ID" value="MFB9324574.1"/>
    <property type="molecule type" value="Genomic_DNA"/>
</dbReference>
<feature type="transmembrane region" description="Helical" evidence="1">
    <location>
        <begin position="12"/>
        <end position="38"/>
    </location>
</feature>
<reference evidence="2 3" key="1">
    <citation type="submission" date="2024-09" db="EMBL/GenBank/DDBJ databases">
        <authorList>
            <person name="Sun Q."/>
            <person name="Mori K."/>
        </authorList>
    </citation>
    <scope>NUCLEOTIDE SEQUENCE [LARGE SCALE GENOMIC DNA]</scope>
    <source>
        <strain evidence="2 3">TISTR 2452</strain>
    </source>
</reference>
<proteinExistence type="predicted"/>
<keyword evidence="1" id="KW-1133">Transmembrane helix</keyword>
<protein>
    <submittedName>
        <fullName evidence="2">DUF6526 family protein</fullName>
    </submittedName>
</protein>
<evidence type="ECO:0000313" key="3">
    <source>
        <dbReference type="Proteomes" id="UP001589747"/>
    </source>
</evidence>
<accession>A0ABV5KHD2</accession>
<dbReference type="RefSeq" id="WP_377488723.1">
    <property type="nucleotide sequence ID" value="NZ_JBHMDO010000003.1"/>
</dbReference>
<organism evidence="2 3">
    <name type="scientific">Paenibacillus aurantiacus</name>
    <dbReference type="NCBI Taxonomy" id="1936118"/>
    <lineage>
        <taxon>Bacteria</taxon>
        <taxon>Bacillati</taxon>
        <taxon>Bacillota</taxon>
        <taxon>Bacilli</taxon>
        <taxon>Bacillales</taxon>
        <taxon>Paenibacillaceae</taxon>
        <taxon>Paenibacillus</taxon>
    </lineage>
</organism>
<evidence type="ECO:0000313" key="2">
    <source>
        <dbReference type="EMBL" id="MFB9324574.1"/>
    </source>
</evidence>
<dbReference type="Pfam" id="PF20136">
    <property type="entry name" value="DUF6526"/>
    <property type="match status" value="1"/>
</dbReference>
<name>A0ABV5KHD2_9BACL</name>
<keyword evidence="3" id="KW-1185">Reference proteome</keyword>
<comment type="caution">
    <text evidence="2">The sequence shown here is derived from an EMBL/GenBank/DDBJ whole genome shotgun (WGS) entry which is preliminary data.</text>
</comment>
<dbReference type="InterPro" id="IPR045385">
    <property type="entry name" value="DUF6526"/>
</dbReference>
<evidence type="ECO:0000256" key="1">
    <source>
        <dbReference type="SAM" id="Phobius"/>
    </source>
</evidence>
<keyword evidence="1" id="KW-0812">Transmembrane</keyword>
<gene>
    <name evidence="2" type="ORF">ACFFSY_01300</name>
</gene>
<keyword evidence="1" id="KW-0472">Membrane</keyword>